<reference evidence="2" key="1">
    <citation type="submission" date="2020-03" db="EMBL/GenBank/DDBJ databases">
        <title>Site-based positive gene gene selection in Geosmithia morbida across the United States reveals a broad range of putative effectors and factors for local host and environmental adapation.</title>
        <authorList>
            <person name="Onufrak A."/>
            <person name="Murdoch R.W."/>
            <person name="Gazis R."/>
            <person name="Huff M."/>
            <person name="Staton M."/>
            <person name="Klingeman W."/>
            <person name="Hadziabdic D."/>
        </authorList>
    </citation>
    <scope>NUCLEOTIDE SEQUENCE</scope>
    <source>
        <strain evidence="2">1262</strain>
    </source>
</reference>
<name>A0A9P4YX19_9HYPO</name>
<dbReference type="AlphaFoldDB" id="A0A9P4YX19"/>
<feature type="compositionally biased region" description="Polar residues" evidence="1">
    <location>
        <begin position="72"/>
        <end position="82"/>
    </location>
</feature>
<dbReference type="GeneID" id="55972280"/>
<sequence>MEAYVDEEVLKRPGYHQGAVSEGHGRRYREDAPLFASRWDRECREPLFKSEVESVMKLIGTLELSQVHPGLASTSDVDNLVSSRDGHPYAK</sequence>
<comment type="caution">
    <text evidence="2">The sequence shown here is derived from an EMBL/GenBank/DDBJ whole genome shotgun (WGS) entry which is preliminary data.</text>
</comment>
<dbReference type="Proteomes" id="UP000749293">
    <property type="component" value="Unassembled WGS sequence"/>
</dbReference>
<gene>
    <name evidence="2" type="ORF">GMORB2_6055</name>
</gene>
<feature type="region of interest" description="Disordered" evidence="1">
    <location>
        <begin position="72"/>
        <end position="91"/>
    </location>
</feature>
<protein>
    <submittedName>
        <fullName evidence="2">Hydroxyacid oxidase</fullName>
    </submittedName>
</protein>
<evidence type="ECO:0000313" key="2">
    <source>
        <dbReference type="EMBL" id="KAF4123354.1"/>
    </source>
</evidence>
<accession>A0A9P4YX19</accession>
<evidence type="ECO:0000256" key="1">
    <source>
        <dbReference type="SAM" id="MobiDB-lite"/>
    </source>
</evidence>
<keyword evidence="3" id="KW-1185">Reference proteome</keyword>
<organism evidence="2 3">
    <name type="scientific">Geosmithia morbida</name>
    <dbReference type="NCBI Taxonomy" id="1094350"/>
    <lineage>
        <taxon>Eukaryota</taxon>
        <taxon>Fungi</taxon>
        <taxon>Dikarya</taxon>
        <taxon>Ascomycota</taxon>
        <taxon>Pezizomycotina</taxon>
        <taxon>Sordariomycetes</taxon>
        <taxon>Hypocreomycetidae</taxon>
        <taxon>Hypocreales</taxon>
        <taxon>Bionectriaceae</taxon>
        <taxon>Geosmithia</taxon>
    </lineage>
</organism>
<evidence type="ECO:0000313" key="3">
    <source>
        <dbReference type="Proteomes" id="UP000749293"/>
    </source>
</evidence>
<proteinExistence type="predicted"/>
<dbReference type="RefSeq" id="XP_035322006.1">
    <property type="nucleotide sequence ID" value="XM_035468025.1"/>
</dbReference>
<dbReference type="EMBL" id="JAANYQ010000006">
    <property type="protein sequence ID" value="KAF4123354.1"/>
    <property type="molecule type" value="Genomic_DNA"/>
</dbReference>